<protein>
    <submittedName>
        <fullName evidence="2">DUF6044 family protein</fullName>
    </submittedName>
</protein>
<accession>A0ABP8LVX4</accession>
<sequence>MWLGQQAYYNAFDSLDSFVVWYRMVIDGGFADAPPATLIPQIMGGIPKFVLVNTSNIYFFLNRVFSTFQALNIQILLASFTGLLGMWLLLRQYFRLEALVAAFLSLSFAFTPFLPTWTLSIAGQPLLLFALLNLRNRKAGWWNWAIVVVFPFVSNFQSAGVFILAVLAVWILVEARNRRPVRQLLIAAAVMLILYTLGRINLLDNLLAGQDFVSHRTEIQRYPLPPLVCLVVFARFFLFGNIDVALSLHTAVLLPFILVGYVFLLVKDRRADKMLTLLLLAIVAICAYVALLNWEPVVDLRNKIRLLRMFSMDRFHIFLQLLWHLAAARTFVLLGSRMRKGLRLTIIGAQLLVCFAYQPTWYKLFVEPVFRIKPYQHLYRYADYYAESMFSDIRKQIGEPSENKVACIGFPPAIAQYNGLYTIDGYVPNYPLPYKKAFRKIIAAELDGNPTLGGFFDAWGSQCIVLYEQNNGNFNTHVTKDLAPPQRPVRLDGAALAALGCKYVLSAETITTPEASGLRPLSVFTSRYWKLTLYQVN</sequence>
<evidence type="ECO:0000313" key="2">
    <source>
        <dbReference type="EMBL" id="GAA4436198.1"/>
    </source>
</evidence>
<name>A0ABP8LVX4_9BACT</name>
<feature type="transmembrane region" description="Helical" evidence="1">
    <location>
        <begin position="144"/>
        <end position="172"/>
    </location>
</feature>
<dbReference type="EMBL" id="BAABEY010000014">
    <property type="protein sequence ID" value="GAA4436198.1"/>
    <property type="molecule type" value="Genomic_DNA"/>
</dbReference>
<gene>
    <name evidence="2" type="ORF">GCM10023091_13870</name>
</gene>
<organism evidence="2 3">
    <name type="scientific">Ravibacter arvi</name>
    <dbReference type="NCBI Taxonomy" id="2051041"/>
    <lineage>
        <taxon>Bacteria</taxon>
        <taxon>Pseudomonadati</taxon>
        <taxon>Bacteroidota</taxon>
        <taxon>Cytophagia</taxon>
        <taxon>Cytophagales</taxon>
        <taxon>Spirosomataceae</taxon>
        <taxon>Ravibacter</taxon>
    </lineage>
</organism>
<keyword evidence="1" id="KW-0472">Membrane</keyword>
<feature type="transmembrane region" description="Helical" evidence="1">
    <location>
        <begin position="314"/>
        <end position="334"/>
    </location>
</feature>
<feature type="transmembrane region" description="Helical" evidence="1">
    <location>
        <begin position="184"/>
        <end position="202"/>
    </location>
</feature>
<keyword evidence="1" id="KW-0812">Transmembrane</keyword>
<keyword evidence="3" id="KW-1185">Reference proteome</keyword>
<evidence type="ECO:0000256" key="1">
    <source>
        <dbReference type="SAM" id="Phobius"/>
    </source>
</evidence>
<feature type="transmembrane region" description="Helical" evidence="1">
    <location>
        <begin position="73"/>
        <end position="94"/>
    </location>
</feature>
<dbReference type="InterPro" id="IPR046107">
    <property type="entry name" value="DUF6044"/>
</dbReference>
<feature type="transmembrane region" description="Helical" evidence="1">
    <location>
        <begin position="246"/>
        <end position="266"/>
    </location>
</feature>
<feature type="transmembrane region" description="Helical" evidence="1">
    <location>
        <begin position="275"/>
        <end position="294"/>
    </location>
</feature>
<comment type="caution">
    <text evidence="2">The sequence shown here is derived from an EMBL/GenBank/DDBJ whole genome shotgun (WGS) entry which is preliminary data.</text>
</comment>
<keyword evidence="1" id="KW-1133">Transmembrane helix</keyword>
<evidence type="ECO:0000313" key="3">
    <source>
        <dbReference type="Proteomes" id="UP001501508"/>
    </source>
</evidence>
<dbReference type="Pfam" id="PF19510">
    <property type="entry name" value="DUF6044"/>
    <property type="match status" value="1"/>
</dbReference>
<reference evidence="3" key="1">
    <citation type="journal article" date="2019" name="Int. J. Syst. Evol. Microbiol.">
        <title>The Global Catalogue of Microorganisms (GCM) 10K type strain sequencing project: providing services to taxonomists for standard genome sequencing and annotation.</title>
        <authorList>
            <consortium name="The Broad Institute Genomics Platform"/>
            <consortium name="The Broad Institute Genome Sequencing Center for Infectious Disease"/>
            <person name="Wu L."/>
            <person name="Ma J."/>
        </authorList>
    </citation>
    <scope>NUCLEOTIDE SEQUENCE [LARGE SCALE GENOMIC DNA]</scope>
    <source>
        <strain evidence="3">JCM 31920</strain>
    </source>
</reference>
<dbReference type="Proteomes" id="UP001501508">
    <property type="component" value="Unassembled WGS sequence"/>
</dbReference>
<proteinExistence type="predicted"/>